<protein>
    <submittedName>
        <fullName evidence="2">Uncharacterized protein</fullName>
    </submittedName>
</protein>
<accession>A0A9I9E7D6</accession>
<dbReference type="Gramene" id="MELO3C029795.2.1">
    <property type="protein sequence ID" value="MELO3C029795.2.1"/>
    <property type="gene ID" value="MELO3C029795.2"/>
</dbReference>
<reference evidence="2" key="1">
    <citation type="submission" date="2023-03" db="UniProtKB">
        <authorList>
            <consortium name="EnsemblPlants"/>
        </authorList>
    </citation>
    <scope>IDENTIFICATION</scope>
</reference>
<evidence type="ECO:0000313" key="2">
    <source>
        <dbReference type="EnsemblPlants" id="MELO3C029795.2.1"/>
    </source>
</evidence>
<evidence type="ECO:0000256" key="1">
    <source>
        <dbReference type="SAM" id="SignalP"/>
    </source>
</evidence>
<feature type="chain" id="PRO_5039913793" evidence="1">
    <location>
        <begin position="19"/>
        <end position="60"/>
    </location>
</feature>
<dbReference type="EnsemblPlants" id="MELO3C029795.2.1">
    <property type="protein sequence ID" value="MELO3C029795.2.1"/>
    <property type="gene ID" value="MELO3C029795.2"/>
</dbReference>
<dbReference type="AlphaFoldDB" id="A0A9I9E7D6"/>
<name>A0A9I9E7D6_CUCME</name>
<proteinExistence type="predicted"/>
<keyword evidence="1" id="KW-0732">Signal</keyword>
<feature type="signal peptide" evidence="1">
    <location>
        <begin position="1"/>
        <end position="18"/>
    </location>
</feature>
<sequence length="60" mass="6958">MFMLVSWLWLKSIVHSSAFHTLSLSSMLKKSTSKNQEIMLCIMKMVLSYASFSSLIYIHQ</sequence>
<organism evidence="2">
    <name type="scientific">Cucumis melo</name>
    <name type="common">Muskmelon</name>
    <dbReference type="NCBI Taxonomy" id="3656"/>
    <lineage>
        <taxon>Eukaryota</taxon>
        <taxon>Viridiplantae</taxon>
        <taxon>Streptophyta</taxon>
        <taxon>Embryophyta</taxon>
        <taxon>Tracheophyta</taxon>
        <taxon>Spermatophyta</taxon>
        <taxon>Magnoliopsida</taxon>
        <taxon>eudicotyledons</taxon>
        <taxon>Gunneridae</taxon>
        <taxon>Pentapetalae</taxon>
        <taxon>rosids</taxon>
        <taxon>fabids</taxon>
        <taxon>Cucurbitales</taxon>
        <taxon>Cucurbitaceae</taxon>
        <taxon>Benincaseae</taxon>
        <taxon>Cucumis</taxon>
    </lineage>
</organism>